<dbReference type="EMBL" id="LZYO01000038">
    <property type="protein sequence ID" value="ODH40788.1"/>
    <property type="molecule type" value="Genomic_DNA"/>
</dbReference>
<dbReference type="PANTHER" id="PTHR21017">
    <property type="entry name" value="NIPSNAP-RELATED"/>
    <property type="match status" value="1"/>
</dbReference>
<comment type="caution">
    <text evidence="4">The sequence shown here is derived from an EMBL/GenBank/DDBJ whole genome shotgun (WGS) entry which is preliminary data.</text>
</comment>
<proteinExistence type="inferred from homology"/>
<evidence type="ECO:0000256" key="1">
    <source>
        <dbReference type="ARBA" id="ARBA00005291"/>
    </source>
</evidence>
<feature type="domain" description="NIPSNAP" evidence="3">
    <location>
        <begin position="204"/>
        <end position="297"/>
    </location>
</feature>
<dbReference type="InterPro" id="IPR051557">
    <property type="entry name" value="NipSnap_domain"/>
</dbReference>
<sequence length="409" mass="46068">MLAPRLLRSSSASPQAWIRPLSTTVALCRAPSIRDITPDTAASFNARQKEFRDNLEAARKKKEQQESQLGDASVSPASFSFTSRQQSGSTYPTAPGMSNVSGKSDRTAAGVAVASATAASNDVPVPLVIDAAETLDVHGLSSLSTHRIVGEHRQSETSNAPKRGTLSSLIYGTKEGQQLDKDIERSFSEVLARGKYVHSIVFHEVKPDKVDEYVDLVGQWYPKMAQIENNKVHLVGSWRTQVGDNDTFVHIWEYQRYSGYHASLHAISEHPEFRAFDCRLKSLINSKRTSLMQEFSFWPTTPPRKLGGLFELRSYTLHPGNLLEWETHWRRGLHARREVMEGVGAWFVQIGELNTVHHLWQFADLEERKIRREKSWSIEGWADTVHKTVPLIQTMKSRILIPMPWSPVG</sequence>
<organism evidence="4 5">
    <name type="scientific">Paracoccidioides brasiliensis</name>
    <dbReference type="NCBI Taxonomy" id="121759"/>
    <lineage>
        <taxon>Eukaryota</taxon>
        <taxon>Fungi</taxon>
        <taxon>Dikarya</taxon>
        <taxon>Ascomycota</taxon>
        <taxon>Pezizomycotina</taxon>
        <taxon>Eurotiomycetes</taxon>
        <taxon>Eurotiomycetidae</taxon>
        <taxon>Onygenales</taxon>
        <taxon>Ajellomycetaceae</taxon>
        <taxon>Paracoccidioides</taxon>
    </lineage>
</organism>
<reference evidence="4 5" key="1">
    <citation type="submission" date="2016-06" db="EMBL/GenBank/DDBJ databases">
        <authorList>
            <person name="Kjaerup R.B."/>
            <person name="Dalgaard T.S."/>
            <person name="Juul-Madsen H.R."/>
        </authorList>
    </citation>
    <scope>NUCLEOTIDE SEQUENCE [LARGE SCALE GENOMIC DNA]</scope>
    <source>
        <strain evidence="4 5">Pb300</strain>
    </source>
</reference>
<protein>
    <recommendedName>
        <fullName evidence="3">NIPSNAP domain-containing protein</fullName>
    </recommendedName>
</protein>
<dbReference type="GO" id="GO:0000423">
    <property type="term" value="P:mitophagy"/>
    <property type="evidence" value="ECO:0007669"/>
    <property type="project" value="UniProtKB-ARBA"/>
</dbReference>
<dbReference type="OrthoDB" id="10262843at2759"/>
<feature type="region of interest" description="Disordered" evidence="2">
    <location>
        <begin position="55"/>
        <end position="104"/>
    </location>
</feature>
<feature type="compositionally biased region" description="Polar residues" evidence="2">
    <location>
        <begin position="66"/>
        <end position="102"/>
    </location>
</feature>
<feature type="domain" description="NIPSNAP" evidence="3">
    <location>
        <begin position="310"/>
        <end position="407"/>
    </location>
</feature>
<dbReference type="VEuPathDB" id="FungiDB:PADG_06033"/>
<dbReference type="Gene3D" id="3.30.70.100">
    <property type="match status" value="2"/>
</dbReference>
<dbReference type="OMA" id="REKSWSV"/>
<dbReference type="VEuPathDB" id="FungiDB:PABG_05700"/>
<evidence type="ECO:0000313" key="5">
    <source>
        <dbReference type="Proteomes" id="UP000242814"/>
    </source>
</evidence>
<dbReference type="Pfam" id="PF07978">
    <property type="entry name" value="NIPSNAP"/>
    <property type="match status" value="2"/>
</dbReference>
<comment type="similarity">
    <text evidence="1">Belongs to the NipSnap family.</text>
</comment>
<dbReference type="Proteomes" id="UP000242814">
    <property type="component" value="Unassembled WGS sequence"/>
</dbReference>
<dbReference type="FunFam" id="3.30.70.100:FF:000004">
    <property type="entry name" value="NIPSNAP family protein"/>
    <property type="match status" value="1"/>
</dbReference>
<evidence type="ECO:0000256" key="2">
    <source>
        <dbReference type="SAM" id="MobiDB-lite"/>
    </source>
</evidence>
<dbReference type="PANTHER" id="PTHR21017:SF17">
    <property type="entry name" value="PROTEIN NIPSNAP"/>
    <property type="match status" value="1"/>
</dbReference>
<gene>
    <name evidence="4" type="ORF">ACO22_01545</name>
</gene>
<dbReference type="GO" id="GO:0005739">
    <property type="term" value="C:mitochondrion"/>
    <property type="evidence" value="ECO:0007669"/>
    <property type="project" value="TreeGrafter"/>
</dbReference>
<evidence type="ECO:0000259" key="3">
    <source>
        <dbReference type="Pfam" id="PF07978"/>
    </source>
</evidence>
<dbReference type="InterPro" id="IPR012577">
    <property type="entry name" value="NIPSNAP"/>
</dbReference>
<evidence type="ECO:0000313" key="4">
    <source>
        <dbReference type="EMBL" id="ODH40788.1"/>
    </source>
</evidence>
<dbReference type="FunFam" id="3.30.70.100:FF:000037">
    <property type="entry name" value="NIPSNAP family protein"/>
    <property type="match status" value="1"/>
</dbReference>
<accession>A0A1D2JL96</accession>
<dbReference type="SUPFAM" id="SSF54909">
    <property type="entry name" value="Dimeric alpha+beta barrel"/>
    <property type="match status" value="2"/>
</dbReference>
<dbReference type="InterPro" id="IPR011008">
    <property type="entry name" value="Dimeric_a/b-barrel"/>
</dbReference>
<name>A0A1D2JL96_PARBR</name>
<dbReference type="AlphaFoldDB" id="A0A1D2JL96"/>